<keyword evidence="3 8" id="KW-0375">Hydrogen ion transport</keyword>
<dbReference type="EMBL" id="JBAKBA010000047">
    <property type="protein sequence ID" value="MEL0660576.1"/>
    <property type="molecule type" value="Genomic_DNA"/>
</dbReference>
<dbReference type="HAMAP" id="MF_01416">
    <property type="entry name" value="ATP_synth_delta_bact"/>
    <property type="match status" value="1"/>
</dbReference>
<keyword evidence="4 8" id="KW-0406">Ion transport</keyword>
<protein>
    <recommendedName>
        <fullName evidence="8">ATP synthase subunit delta</fullName>
    </recommendedName>
    <alternativeName>
        <fullName evidence="8">ATP synthase F(1) sector subunit delta</fullName>
    </alternativeName>
    <alternativeName>
        <fullName evidence="8">F-type ATPase subunit delta</fullName>
        <shortName evidence="8">F-ATPase subunit delta</shortName>
    </alternativeName>
</protein>
<proteinExistence type="inferred from homology"/>
<evidence type="ECO:0000313" key="9">
    <source>
        <dbReference type="EMBL" id="MEL0660576.1"/>
    </source>
</evidence>
<keyword evidence="7 8" id="KW-0066">ATP synthesis</keyword>
<keyword evidence="10" id="KW-1185">Reference proteome</keyword>
<comment type="function">
    <text evidence="8">This protein is part of the stalk that links CF(0) to CF(1). It either transmits conformational changes from CF(0) to CF(1) or is implicated in proton conduction.</text>
</comment>
<comment type="function">
    <text evidence="8">F(1)F(0) ATP synthase produces ATP from ADP in the presence of a proton or sodium gradient. F-type ATPases consist of two structural domains, F(1) containing the extramembraneous catalytic core and F(0) containing the membrane proton channel, linked together by a central stalk and a peripheral stalk. During catalysis, ATP synthesis in the catalytic domain of F(1) is coupled via a rotary mechanism of the central stalk subunits to proton translocation.</text>
</comment>
<dbReference type="NCBIfam" id="NF004404">
    <property type="entry name" value="PRK05758.2-5"/>
    <property type="match status" value="1"/>
</dbReference>
<dbReference type="InterPro" id="IPR026015">
    <property type="entry name" value="ATP_synth_OSCP/delta_N_sf"/>
</dbReference>
<keyword evidence="8" id="KW-1003">Cell membrane</keyword>
<keyword evidence="6 8" id="KW-0139">CF(1)</keyword>
<evidence type="ECO:0000256" key="3">
    <source>
        <dbReference type="ARBA" id="ARBA00022781"/>
    </source>
</evidence>
<comment type="similarity">
    <text evidence="8">Belongs to the ATPase delta chain family.</text>
</comment>
<keyword evidence="2 8" id="KW-0813">Transport</keyword>
<dbReference type="SUPFAM" id="SSF47928">
    <property type="entry name" value="N-terminal domain of the delta subunit of the F1F0-ATP synthase"/>
    <property type="match status" value="1"/>
</dbReference>
<evidence type="ECO:0000256" key="7">
    <source>
        <dbReference type="ARBA" id="ARBA00023310"/>
    </source>
</evidence>
<dbReference type="InterPro" id="IPR000711">
    <property type="entry name" value="ATPase_OSCP/dsu"/>
</dbReference>
<evidence type="ECO:0000256" key="2">
    <source>
        <dbReference type="ARBA" id="ARBA00022448"/>
    </source>
</evidence>
<reference evidence="9 10" key="1">
    <citation type="submission" date="2024-02" db="EMBL/GenBank/DDBJ databases">
        <title>Bacteria isolated from the canopy kelp, Nereocystis luetkeana.</title>
        <authorList>
            <person name="Pfister C.A."/>
            <person name="Younker I.T."/>
            <person name="Light S.H."/>
        </authorList>
    </citation>
    <scope>NUCLEOTIDE SEQUENCE [LARGE SCALE GENOMIC DNA]</scope>
    <source>
        <strain evidence="9 10">TI.2.07</strain>
    </source>
</reference>
<evidence type="ECO:0000256" key="8">
    <source>
        <dbReference type="HAMAP-Rule" id="MF_01416"/>
    </source>
</evidence>
<comment type="subcellular location">
    <subcellularLocation>
        <location evidence="8">Cell membrane</location>
        <topology evidence="8">Peripheral membrane protein</topology>
    </subcellularLocation>
    <subcellularLocation>
        <location evidence="1">Membrane</location>
    </subcellularLocation>
</comment>
<dbReference type="NCBIfam" id="TIGR01145">
    <property type="entry name" value="ATP_synt_delta"/>
    <property type="match status" value="1"/>
</dbReference>
<dbReference type="Gene3D" id="1.10.520.20">
    <property type="entry name" value="N-terminal domain of the delta subunit of the F1F0-ATP synthase"/>
    <property type="match status" value="1"/>
</dbReference>
<evidence type="ECO:0000256" key="4">
    <source>
        <dbReference type="ARBA" id="ARBA00023065"/>
    </source>
</evidence>
<name>A0ABU9HG90_9GAMM</name>
<sequence length="177" mass="19478">MSELTTVARPYARAAFEFAVSNDNIEAWSTMLFFATEVAQDATMANILTRDKAPKELADLFINVCGDQLDENGQNFIKVLAENGRLSVLPRITQLFSDLETEYKKEIDADVVSAYALSKVQLNELSISLEKRLARKVNLNCSIDKSLITGMVITAGDLVIDSTASGQLSRLSHTLQS</sequence>
<evidence type="ECO:0000313" key="10">
    <source>
        <dbReference type="Proteomes" id="UP001366060"/>
    </source>
</evidence>
<comment type="caution">
    <text evidence="9">The sequence shown here is derived from an EMBL/GenBank/DDBJ whole genome shotgun (WGS) entry which is preliminary data.</text>
</comment>
<accession>A0ABU9HG90</accession>
<evidence type="ECO:0000256" key="5">
    <source>
        <dbReference type="ARBA" id="ARBA00023136"/>
    </source>
</evidence>
<dbReference type="Proteomes" id="UP001366060">
    <property type="component" value="Unassembled WGS sequence"/>
</dbReference>
<dbReference type="Pfam" id="PF00213">
    <property type="entry name" value="OSCP"/>
    <property type="match status" value="1"/>
</dbReference>
<evidence type="ECO:0000256" key="1">
    <source>
        <dbReference type="ARBA" id="ARBA00004370"/>
    </source>
</evidence>
<dbReference type="NCBIfam" id="NF004402">
    <property type="entry name" value="PRK05758.2-2"/>
    <property type="match status" value="1"/>
</dbReference>
<dbReference type="PANTHER" id="PTHR11910">
    <property type="entry name" value="ATP SYNTHASE DELTA CHAIN"/>
    <property type="match status" value="1"/>
</dbReference>
<keyword evidence="5 8" id="KW-0472">Membrane</keyword>
<organism evidence="9 10">
    <name type="scientific">Psychromonas arctica</name>
    <dbReference type="NCBI Taxonomy" id="168275"/>
    <lineage>
        <taxon>Bacteria</taxon>
        <taxon>Pseudomonadati</taxon>
        <taxon>Pseudomonadota</taxon>
        <taxon>Gammaproteobacteria</taxon>
        <taxon>Alteromonadales</taxon>
        <taxon>Psychromonadaceae</taxon>
        <taxon>Psychromonas</taxon>
    </lineage>
</organism>
<evidence type="ECO:0000256" key="6">
    <source>
        <dbReference type="ARBA" id="ARBA00023196"/>
    </source>
</evidence>
<dbReference type="RefSeq" id="WP_341628998.1">
    <property type="nucleotide sequence ID" value="NZ_JBAKBA010000047.1"/>
</dbReference>
<gene>
    <name evidence="8 9" type="primary">atpH</name>
    <name evidence="9" type="ORF">V6255_15655</name>
</gene>
<dbReference type="PRINTS" id="PR00125">
    <property type="entry name" value="ATPASEDELTA"/>
</dbReference>